<dbReference type="InterPro" id="IPR050174">
    <property type="entry name" value="Protocadherin/Cadherin-CA"/>
</dbReference>
<evidence type="ECO:0000256" key="5">
    <source>
        <dbReference type="ARBA" id="ARBA00022729"/>
    </source>
</evidence>
<dbReference type="OrthoDB" id="6252479at2759"/>
<evidence type="ECO:0000256" key="2">
    <source>
        <dbReference type="ARBA" id="ARBA00004251"/>
    </source>
</evidence>
<dbReference type="FunFam" id="2.60.40.60:FF:000001">
    <property type="entry name" value="Protocadherin alpha 2"/>
    <property type="match status" value="1"/>
</dbReference>
<evidence type="ECO:0000256" key="15">
    <source>
        <dbReference type="SAM" id="SignalP"/>
    </source>
</evidence>
<evidence type="ECO:0000256" key="12">
    <source>
        <dbReference type="PROSITE-ProRule" id="PRU00043"/>
    </source>
</evidence>
<dbReference type="PANTHER" id="PTHR24028:SF118">
    <property type="entry name" value="PROTOCADHERIN BETA-1"/>
    <property type="match status" value="1"/>
</dbReference>
<dbReference type="RefSeq" id="XP_014381064.1">
    <property type="nucleotide sequence ID" value="XM_014525578.1"/>
</dbReference>
<keyword evidence="8" id="KW-0130">Cell adhesion</keyword>
<feature type="domain" description="Cadherin" evidence="16">
    <location>
        <begin position="571"/>
        <end position="667"/>
    </location>
</feature>
<evidence type="ECO:0000256" key="8">
    <source>
        <dbReference type="ARBA" id="ARBA00022889"/>
    </source>
</evidence>
<evidence type="ECO:0000256" key="4">
    <source>
        <dbReference type="ARBA" id="ARBA00022692"/>
    </source>
</evidence>
<feature type="domain" description="Cadherin" evidence="16">
    <location>
        <begin position="348"/>
        <end position="452"/>
    </location>
</feature>
<dbReference type="Pfam" id="PF16492">
    <property type="entry name" value="Cadherin_C_2"/>
    <property type="match status" value="1"/>
</dbReference>
<dbReference type="InterPro" id="IPR020894">
    <property type="entry name" value="Cadherin_CS"/>
</dbReference>
<reference evidence="18" key="1">
    <citation type="submission" date="2025-08" db="UniProtKB">
        <authorList>
            <consortium name="RefSeq"/>
        </authorList>
    </citation>
    <scope>IDENTIFICATION</scope>
</reference>
<keyword evidence="6" id="KW-0677">Repeat</keyword>
<dbReference type="FunFam" id="2.60.40.60:FF:000006">
    <property type="entry name" value="Protocadherin alpha 2"/>
    <property type="match status" value="1"/>
</dbReference>
<evidence type="ECO:0000256" key="14">
    <source>
        <dbReference type="SAM" id="Phobius"/>
    </source>
</evidence>
<dbReference type="AlphaFoldDB" id="A0A1U8DTP0"/>
<evidence type="ECO:0000256" key="13">
    <source>
        <dbReference type="SAM" id="MobiDB-lite"/>
    </source>
</evidence>
<dbReference type="FunFam" id="2.60.40.60:FF:000018">
    <property type="entry name" value="Protocadherin gamma c3"/>
    <property type="match status" value="1"/>
</dbReference>
<evidence type="ECO:0000259" key="16">
    <source>
        <dbReference type="PROSITE" id="PS50268"/>
    </source>
</evidence>
<name>A0A1U8DTP0_ALLSI</name>
<dbReference type="InterPro" id="IPR013164">
    <property type="entry name" value="Cadherin_N"/>
</dbReference>
<dbReference type="KEGG" id="asn:106722893"/>
<dbReference type="GO" id="GO:0005509">
    <property type="term" value="F:calcium ion binding"/>
    <property type="evidence" value="ECO:0007669"/>
    <property type="project" value="UniProtKB-UniRule"/>
</dbReference>
<dbReference type="SMART" id="SM00112">
    <property type="entry name" value="CA"/>
    <property type="match status" value="6"/>
</dbReference>
<evidence type="ECO:0000256" key="1">
    <source>
        <dbReference type="ARBA" id="ARBA00003436"/>
    </source>
</evidence>
<dbReference type="Pfam" id="PF08266">
    <property type="entry name" value="Cadherin_2"/>
    <property type="match status" value="1"/>
</dbReference>
<evidence type="ECO:0000256" key="7">
    <source>
        <dbReference type="ARBA" id="ARBA00022837"/>
    </source>
</evidence>
<dbReference type="PRINTS" id="PR00205">
    <property type="entry name" value="CADHERIN"/>
</dbReference>
<dbReference type="InterPro" id="IPR002126">
    <property type="entry name" value="Cadherin-like_dom"/>
</dbReference>
<keyword evidence="11" id="KW-0325">Glycoprotein</keyword>
<feature type="domain" description="Cadherin" evidence="16">
    <location>
        <begin position="453"/>
        <end position="564"/>
    </location>
</feature>
<dbReference type="Proteomes" id="UP000189705">
    <property type="component" value="Unplaced"/>
</dbReference>
<accession>A0A1U8DTP0</accession>
<feature type="domain" description="Cadherin" evidence="16">
    <location>
        <begin position="243"/>
        <end position="347"/>
    </location>
</feature>
<dbReference type="InterPro" id="IPR032455">
    <property type="entry name" value="Cadherin_C"/>
</dbReference>
<keyword evidence="10 14" id="KW-0472">Membrane</keyword>
<proteinExistence type="predicted"/>
<evidence type="ECO:0000256" key="11">
    <source>
        <dbReference type="ARBA" id="ARBA00023180"/>
    </source>
</evidence>
<keyword evidence="17" id="KW-1185">Reference proteome</keyword>
<evidence type="ECO:0000256" key="10">
    <source>
        <dbReference type="ARBA" id="ARBA00023136"/>
    </source>
</evidence>
<dbReference type="GO" id="GO:0005886">
    <property type="term" value="C:plasma membrane"/>
    <property type="evidence" value="ECO:0007669"/>
    <property type="project" value="UniProtKB-SubCell"/>
</dbReference>
<keyword evidence="9 14" id="KW-1133">Transmembrane helix</keyword>
<keyword evidence="7 12" id="KW-0106">Calcium</keyword>
<sequence>MATRNTEKCLKRRALSLILLFCVSGVRTATVRYSVTEETESGSFVGNIAKDLGLTPEKLSARQGRIISEGEKQYFQLQLSTGYLFIQEKIDREELCGQMYPCVMHLEVLLEKPLQSYQAEVSINDINDHSPVFLNKELLLKISESAVPGTRFLLESALDLDVGNNSLQNYSIRANDYFHIYTRDRSDGRKYAELVLDKTLDREQHPELRLTVVAVDGGFPQRSGSAQIRITVLDINDNIPVFVRPLYKAQVLENSIEDYLLATVSATDLDEGSNGEISYSIIQNSQENRQTFMINPITGEIRLKRVLDFEEMENYEIDVQATDGGGLSAHCKVLVKVLDLNDNAPEVTITSLTSPIPEDAPPETVVALFSVRDRDSGDNGRTSCSIEDHVPFTLTPLPKNSYFLKTEISLDRESVSEYNITIVARDQGAPSLSAEQRIRVRVSDINDNAPVFSQAAYTMHVRENTAPGTAIGTVRAADADAEHNARVTYSLVPAGAGAGALPVLAYVAVNSADGSVYALRSLDYEQTRQLEVGVRATDAGSPALSSEAVLRVVVLDENDNAPFVLHPLQNSTAAWSELVPRSAEPGYLVTKVVAVDADAGQNAWLSYQLLRATEPGLFAVALHSGEVRTSRPLTERDTVKHRLIVLVRDSGESPLSSSATLNILLVDGFSDAYLQSADAAAAAAAEGADTGALTMYLTVSLCLVSFLFLLSVVTFVLLKVCRRRGGGEQYTSAPGTLYGDGNLPRDWVDVSGTGTLSRSYRYEVCLSTGSGSSEFRFLRPLVPAPPQQGGCVVTGSGKERDLLTDSHAPTDLEGADQTRSFPGARPPRCWRNPGSELVPRSAEPGYLVPKVVAVDADATQNAEAMQFYQVLHATKPGLFAWRCRLA</sequence>
<dbReference type="Gene3D" id="2.60.40.60">
    <property type="entry name" value="Cadherins"/>
    <property type="match status" value="6"/>
</dbReference>
<evidence type="ECO:0000256" key="3">
    <source>
        <dbReference type="ARBA" id="ARBA00022475"/>
    </source>
</evidence>
<feature type="chain" id="PRO_5010566727" evidence="15">
    <location>
        <begin position="29"/>
        <end position="886"/>
    </location>
</feature>
<keyword evidence="3" id="KW-1003">Cell membrane</keyword>
<dbReference type="PANTHER" id="PTHR24028">
    <property type="entry name" value="CADHERIN-87A"/>
    <property type="match status" value="1"/>
</dbReference>
<feature type="region of interest" description="Disordered" evidence="13">
    <location>
        <begin position="806"/>
        <end position="835"/>
    </location>
</feature>
<dbReference type="InParanoid" id="A0A1U8DTP0"/>
<dbReference type="CDD" id="cd11304">
    <property type="entry name" value="Cadherin_repeat"/>
    <property type="match status" value="5"/>
</dbReference>
<keyword evidence="4 14" id="KW-0812">Transmembrane</keyword>
<dbReference type="FunFam" id="2.60.40.60:FF:000003">
    <property type="entry name" value="Protocadherin alpha 2"/>
    <property type="match status" value="1"/>
</dbReference>
<dbReference type="PROSITE" id="PS50268">
    <property type="entry name" value="CADHERIN_2"/>
    <property type="match status" value="6"/>
</dbReference>
<feature type="transmembrane region" description="Helical" evidence="14">
    <location>
        <begin position="695"/>
        <end position="718"/>
    </location>
</feature>
<comment type="function">
    <text evidence="1">Potential calcium-dependent cell-adhesion protein. May be involved in the establishment and maintenance of specific neuronal connections in the brain.</text>
</comment>
<organism evidence="17 18">
    <name type="scientific">Alligator sinensis</name>
    <name type="common">Chinese alligator</name>
    <dbReference type="NCBI Taxonomy" id="38654"/>
    <lineage>
        <taxon>Eukaryota</taxon>
        <taxon>Metazoa</taxon>
        <taxon>Chordata</taxon>
        <taxon>Craniata</taxon>
        <taxon>Vertebrata</taxon>
        <taxon>Euteleostomi</taxon>
        <taxon>Archelosauria</taxon>
        <taxon>Archosauria</taxon>
        <taxon>Crocodylia</taxon>
        <taxon>Alligatoridae</taxon>
        <taxon>Alligatorinae</taxon>
        <taxon>Alligator</taxon>
    </lineage>
</organism>
<dbReference type="GeneID" id="106722893"/>
<comment type="subcellular location">
    <subcellularLocation>
        <location evidence="2">Cell membrane</location>
        <topology evidence="2">Single-pass type I membrane protein</topology>
    </subcellularLocation>
</comment>
<dbReference type="SUPFAM" id="SSF49313">
    <property type="entry name" value="Cadherin-like"/>
    <property type="match status" value="6"/>
</dbReference>
<dbReference type="FunFam" id="2.60.40.60:FF:000004">
    <property type="entry name" value="Protocadherin 1 gamma 2"/>
    <property type="match status" value="1"/>
</dbReference>
<dbReference type="GO" id="GO:0007156">
    <property type="term" value="P:homophilic cell adhesion via plasma membrane adhesion molecules"/>
    <property type="evidence" value="ECO:0007669"/>
    <property type="project" value="InterPro"/>
</dbReference>
<gene>
    <name evidence="18" type="primary">LOC106722893</name>
</gene>
<dbReference type="Pfam" id="PF00028">
    <property type="entry name" value="Cadherin"/>
    <property type="match status" value="5"/>
</dbReference>
<feature type="domain" description="Cadherin" evidence="16">
    <location>
        <begin position="31"/>
        <end position="133"/>
    </location>
</feature>
<dbReference type="InterPro" id="IPR015919">
    <property type="entry name" value="Cadherin-like_sf"/>
</dbReference>
<keyword evidence="5 15" id="KW-0732">Signal</keyword>
<evidence type="ECO:0000256" key="9">
    <source>
        <dbReference type="ARBA" id="ARBA00022989"/>
    </source>
</evidence>
<feature type="domain" description="Cadherin" evidence="16">
    <location>
        <begin position="134"/>
        <end position="242"/>
    </location>
</feature>
<evidence type="ECO:0000256" key="6">
    <source>
        <dbReference type="ARBA" id="ARBA00022737"/>
    </source>
</evidence>
<dbReference type="FunFam" id="2.60.40.60:FF:000002">
    <property type="entry name" value="Protocadherin alpha 2"/>
    <property type="match status" value="1"/>
</dbReference>
<evidence type="ECO:0000313" key="17">
    <source>
        <dbReference type="Proteomes" id="UP000189705"/>
    </source>
</evidence>
<dbReference type="PROSITE" id="PS00232">
    <property type="entry name" value="CADHERIN_1"/>
    <property type="match status" value="3"/>
</dbReference>
<evidence type="ECO:0000313" key="18">
    <source>
        <dbReference type="RefSeq" id="XP_014381064.1"/>
    </source>
</evidence>
<feature type="signal peptide" evidence="15">
    <location>
        <begin position="1"/>
        <end position="28"/>
    </location>
</feature>
<protein>
    <submittedName>
        <fullName evidence="18">Protocadherin beta-16-like</fullName>
    </submittedName>
</protein>